<reference evidence="5" key="1">
    <citation type="journal article" date="2016" name="Nat. Commun.">
        <title>The Gonium pectorale genome demonstrates co-option of cell cycle regulation during the evolution of multicellularity.</title>
        <authorList>
            <person name="Hanschen E.R."/>
            <person name="Marriage T.N."/>
            <person name="Ferris P.J."/>
            <person name="Hamaji T."/>
            <person name="Toyoda A."/>
            <person name="Fujiyama A."/>
            <person name="Neme R."/>
            <person name="Noguchi H."/>
            <person name="Minakuchi Y."/>
            <person name="Suzuki M."/>
            <person name="Kawai-Toyooka H."/>
            <person name="Smith D.R."/>
            <person name="Sparks H."/>
            <person name="Anderson J."/>
            <person name="Bakaric R."/>
            <person name="Luria V."/>
            <person name="Karger A."/>
            <person name="Kirschner M.W."/>
            <person name="Durand P.M."/>
            <person name="Michod R.E."/>
            <person name="Nozaki H."/>
            <person name="Olson B.J."/>
        </authorList>
    </citation>
    <scope>NUCLEOTIDE SEQUENCE [LARGE SCALE GENOMIC DNA]</scope>
    <source>
        <strain evidence="5">NIES-2863</strain>
    </source>
</reference>
<accession>A0A150GR47</accession>
<keyword evidence="5" id="KW-1185">Reference proteome</keyword>
<dbReference type="AlphaFoldDB" id="A0A150GR47"/>
<dbReference type="InterPro" id="IPR008752">
    <property type="entry name" value="Peptidase_M11"/>
</dbReference>
<keyword evidence="2" id="KW-0732">Signal</keyword>
<dbReference type="OrthoDB" id="529323at2759"/>
<feature type="compositionally biased region" description="Low complexity" evidence="1">
    <location>
        <begin position="562"/>
        <end position="603"/>
    </location>
</feature>
<evidence type="ECO:0000259" key="3">
    <source>
        <dbReference type="Pfam" id="PF05548"/>
    </source>
</evidence>
<protein>
    <recommendedName>
        <fullName evidence="3">Peptidase M11 gametolysin domain-containing protein</fullName>
    </recommendedName>
</protein>
<dbReference type="EMBL" id="LSYV01000011">
    <property type="protein sequence ID" value="KXZ52277.1"/>
    <property type="molecule type" value="Genomic_DNA"/>
</dbReference>
<feature type="domain" description="Peptidase M11 gametolysin" evidence="3">
    <location>
        <begin position="147"/>
        <end position="460"/>
    </location>
</feature>
<feature type="signal peptide" evidence="2">
    <location>
        <begin position="1"/>
        <end position="18"/>
    </location>
</feature>
<name>A0A150GR47_GONPE</name>
<sequence>MLSYAAILLVAFFAAASGQGQAPPSPPPPTRVTGTVIVLHSHGETWNDTSDETDVSYAALFGEGENEKRVRFNLGAVSDAADVVTGDKITFTVRQQAAGQRHRQLLSDPLECDPSSGLCLDAGQATLESAVTAKDFVVDGKPVNITGIILHASVCDTPAKMSLDALRGALFNADQSSPSKNVTLQHYYGTCSYGKVQFLPQNNLVASVSLPCSALYLTTSTGQSVFYNSSACADPELYGWQRDALAQATQKLGVADASPFKRRVLILPYRPACAWAGLAMVGCGVTCATWLNQGSSTLFMPDLFHELGHNIGLQHSYRFSDTGQPIDYGDWTDPMGSGAAANDPFQNKSMVCLSAPVAFKAGWARPAFNLSLAGRVGIVPASPLIVTLPSMHLTDANFLYINVSSLPDFIPSWPGGVPGIPRSNQLFVSYRVKQPAPGFDSGLADELSQKVYVHSYNTTYTLPVRPDINRPELLSTLVAVLSAKATSAKAGGMSVLTQYRLDFGNLPGAPGSVNGLDLQPLVLNSTHAVLRVCYFTVASEDLAEDGCGNAPTPSQPSTSCSKAAQSAASAQPAPSAADAAKPPTAAKPQAPPAAAKAPAAAKP</sequence>
<evidence type="ECO:0000256" key="1">
    <source>
        <dbReference type="SAM" id="MobiDB-lite"/>
    </source>
</evidence>
<evidence type="ECO:0000256" key="2">
    <source>
        <dbReference type="SAM" id="SignalP"/>
    </source>
</evidence>
<feature type="compositionally biased region" description="Polar residues" evidence="1">
    <location>
        <begin position="551"/>
        <end position="561"/>
    </location>
</feature>
<dbReference type="Pfam" id="PF05548">
    <property type="entry name" value="Peptidase_M11"/>
    <property type="match status" value="1"/>
</dbReference>
<evidence type="ECO:0000313" key="4">
    <source>
        <dbReference type="EMBL" id="KXZ52277.1"/>
    </source>
</evidence>
<dbReference type="Proteomes" id="UP000075714">
    <property type="component" value="Unassembled WGS sequence"/>
</dbReference>
<comment type="caution">
    <text evidence="4">The sequence shown here is derived from an EMBL/GenBank/DDBJ whole genome shotgun (WGS) entry which is preliminary data.</text>
</comment>
<feature type="region of interest" description="Disordered" evidence="1">
    <location>
        <begin position="546"/>
        <end position="603"/>
    </location>
</feature>
<evidence type="ECO:0000313" key="5">
    <source>
        <dbReference type="Proteomes" id="UP000075714"/>
    </source>
</evidence>
<feature type="chain" id="PRO_5007562213" description="Peptidase M11 gametolysin domain-containing protein" evidence="2">
    <location>
        <begin position="19"/>
        <end position="603"/>
    </location>
</feature>
<proteinExistence type="predicted"/>
<organism evidence="4 5">
    <name type="scientific">Gonium pectorale</name>
    <name type="common">Green alga</name>
    <dbReference type="NCBI Taxonomy" id="33097"/>
    <lineage>
        <taxon>Eukaryota</taxon>
        <taxon>Viridiplantae</taxon>
        <taxon>Chlorophyta</taxon>
        <taxon>core chlorophytes</taxon>
        <taxon>Chlorophyceae</taxon>
        <taxon>CS clade</taxon>
        <taxon>Chlamydomonadales</taxon>
        <taxon>Volvocaceae</taxon>
        <taxon>Gonium</taxon>
    </lineage>
</organism>
<dbReference type="SUPFAM" id="SSF55486">
    <property type="entry name" value="Metalloproteases ('zincins'), catalytic domain"/>
    <property type="match status" value="1"/>
</dbReference>
<dbReference type="STRING" id="33097.A0A150GR47"/>
<gene>
    <name evidence="4" type="ORF">GPECTOR_10g909</name>
</gene>